<sequence>MDEERKVTSELDKQLNSSSTFILAVFRKEAKFRKVQLGLVEWSVKRSFGLRTMRTICETVTGHSSVKMSARMDRVAILMINLMNW</sequence>
<dbReference type="AlphaFoldDB" id="A0A0V1L2R5"/>
<reference evidence="1 2" key="1">
    <citation type="submission" date="2015-05" db="EMBL/GenBank/DDBJ databases">
        <title>Evolution of Trichinella species and genotypes.</title>
        <authorList>
            <person name="Korhonen P.K."/>
            <person name="Edoardo P."/>
            <person name="Giuseppe L.R."/>
            <person name="Gasser R.B."/>
        </authorList>
    </citation>
    <scope>NUCLEOTIDE SEQUENCE [LARGE SCALE GENOMIC DNA]</scope>
    <source>
        <strain evidence="1">ISS10</strain>
    </source>
</reference>
<protein>
    <submittedName>
        <fullName evidence="1">Uncharacterized protein</fullName>
    </submittedName>
</protein>
<organism evidence="1 2">
    <name type="scientific">Trichinella nativa</name>
    <dbReference type="NCBI Taxonomy" id="6335"/>
    <lineage>
        <taxon>Eukaryota</taxon>
        <taxon>Metazoa</taxon>
        <taxon>Ecdysozoa</taxon>
        <taxon>Nematoda</taxon>
        <taxon>Enoplea</taxon>
        <taxon>Dorylaimia</taxon>
        <taxon>Trichinellida</taxon>
        <taxon>Trichinellidae</taxon>
        <taxon>Trichinella</taxon>
    </lineage>
</organism>
<comment type="caution">
    <text evidence="1">The sequence shown here is derived from an EMBL/GenBank/DDBJ whole genome shotgun (WGS) entry which is preliminary data.</text>
</comment>
<proteinExistence type="predicted"/>
<dbReference type="Proteomes" id="UP000054721">
    <property type="component" value="Unassembled WGS sequence"/>
</dbReference>
<evidence type="ECO:0000313" key="2">
    <source>
        <dbReference type="Proteomes" id="UP000054721"/>
    </source>
</evidence>
<dbReference type="EMBL" id="JYDW01000158">
    <property type="protein sequence ID" value="KRZ53655.1"/>
    <property type="molecule type" value="Genomic_DNA"/>
</dbReference>
<keyword evidence="2" id="KW-1185">Reference proteome</keyword>
<name>A0A0V1L2R5_9BILA</name>
<accession>A0A0V1L2R5</accession>
<gene>
    <name evidence="1" type="ORF">T02_5075</name>
</gene>
<evidence type="ECO:0000313" key="1">
    <source>
        <dbReference type="EMBL" id="KRZ53655.1"/>
    </source>
</evidence>